<dbReference type="EMBL" id="JAPDRP010000014">
    <property type="protein sequence ID" value="KAJ9641998.1"/>
    <property type="molecule type" value="Genomic_DNA"/>
</dbReference>
<name>A0ACC2Z318_9PEZI</name>
<gene>
    <name evidence="1" type="ORF">H2199_005213</name>
</gene>
<keyword evidence="2" id="KW-1185">Reference proteome</keyword>
<sequence length="801" mass="89208">MTTGNPDPRNLNTWEDAFRYPIPVVRKLEQQLRKHDSENRAKLRSLVGASYRDLLETAERIIGMNEQIQQVETTLGSMGQRCNTRAIEWVCRNHARLEQQWSAQDHERYTLASQLAVLQSCPMVISRLLKKDGSRLLAAKLLVISRLLHKTLSQLPDAPPLLDTLRSRLASFRRKLLKSIDRSFCDTEALPHCLVEDMCAFSLATSSTPTDVLRHFHHVRLETISQSFRDRQGILLALNCFTRTLLDTQRIFPKELADSLVELKARPLLQDKSVQSVTELNFDIHGKWIADEVRNFTPWPRHEELQRTEAERMCKAWAKQALDVFLKGTKAALAEEEDLRALVAVRKEILDTWLPLGSRLPGINSATVLDELREVLNVRLCKVIGDRVGKLTDLFLEIRKTLGTWQPGMTGTTTALWSPAMTSMPLSNGATAFKQAILDCSNGRNASVLKIIAAYNQWAASISAINVIIKEMKDTRWDDDLAADDEDEFGLDSKQALLSEDDPHTLSEAVDEALTTTFNEFVRQLRELIAQASEDSPVSTGNTTSQVMFLLRVLREVSQRLSGLNSRHDPTSGPSPSDRLVSLADPLHQHIAIAVSSPAISAYAASLQKLTRAKSVPARALWEGSPPLPVQPSPATFGFLRKLATDMADYGPDLWAPGAVKVLKLKLIEEVGKVVHEHMERVDVSKNSMPNGTHTEDTVDADGSEATGNQDTQEDGHGPSASSANKLQIKKDKYIQLLFDTLYLKRAFSVPAGDSSSEQALDVAVRELEARAAPDGAAGERVRKNAADYWKRTYLLFALLA</sequence>
<organism evidence="1 2">
    <name type="scientific">Coniosporium tulheliwenetii</name>
    <dbReference type="NCBI Taxonomy" id="3383036"/>
    <lineage>
        <taxon>Eukaryota</taxon>
        <taxon>Fungi</taxon>
        <taxon>Dikarya</taxon>
        <taxon>Ascomycota</taxon>
        <taxon>Pezizomycotina</taxon>
        <taxon>Dothideomycetes</taxon>
        <taxon>Dothideomycetes incertae sedis</taxon>
        <taxon>Coniosporium</taxon>
    </lineage>
</organism>
<protein>
    <submittedName>
        <fullName evidence="1">Uncharacterized protein</fullName>
    </submittedName>
</protein>
<reference evidence="1" key="1">
    <citation type="submission" date="2022-10" db="EMBL/GenBank/DDBJ databases">
        <title>Culturing micro-colonial fungi from biological soil crusts in the Mojave desert and describing Neophaeococcomyces mojavensis, and introducing the new genera and species Taxawa tesnikishii.</title>
        <authorList>
            <person name="Kurbessoian T."/>
            <person name="Stajich J.E."/>
        </authorList>
    </citation>
    <scope>NUCLEOTIDE SEQUENCE</scope>
    <source>
        <strain evidence="1">JES_115</strain>
    </source>
</reference>
<accession>A0ACC2Z318</accession>
<dbReference type="Proteomes" id="UP001172680">
    <property type="component" value="Unassembled WGS sequence"/>
</dbReference>
<proteinExistence type="predicted"/>
<comment type="caution">
    <text evidence="1">The sequence shown here is derived from an EMBL/GenBank/DDBJ whole genome shotgun (WGS) entry which is preliminary data.</text>
</comment>
<evidence type="ECO:0000313" key="2">
    <source>
        <dbReference type="Proteomes" id="UP001172680"/>
    </source>
</evidence>
<evidence type="ECO:0000313" key="1">
    <source>
        <dbReference type="EMBL" id="KAJ9641998.1"/>
    </source>
</evidence>